<feature type="transmembrane region" description="Helical" evidence="7">
    <location>
        <begin position="404"/>
        <end position="422"/>
    </location>
</feature>
<evidence type="ECO:0000256" key="6">
    <source>
        <dbReference type="ARBA" id="ARBA00023136"/>
    </source>
</evidence>
<feature type="transmembrane region" description="Helical" evidence="7">
    <location>
        <begin position="107"/>
        <end position="127"/>
    </location>
</feature>
<sequence>MYSATAVAPVLTHSPRPPPRNITLQVPLQPTEIPRPAGSPFTSAHIFLSAQFLPQVILALLITLRAPRFLRVSFVVLHIIYTTQFVWRLRNSRETGYTTGQVMGDYHLASAATTQVLGSIVTLMMSLGTDTSGRSRTQVLDVVKHEDDVGQLESGKRPFLQRFYWAWSIVFSSRNIGTNVQVKNVPHTPAPRSRLRFIFASLLRTAKYYLIIDVCMWYLHNPLICMRGRGGTRILTANQPLQMRCVSVLILGSTGYALLQMQYNLIAAVVVGLRLSKPKSWPKPFGNWREAYTIRRFWGTTWHQILRKLIGPINSSLPLTHGTRLSSNIQLIVGFSISALIHFAGDLAGNVPLTPGLLKYPSTFFLVQPLGIMFEDLVTELFGGGKSKTSEKGQDAKPSRGKRMLGYTWMFAWFVLTLPIFMDGQMAAGIGKDRVIPVEWSVVQRFVGY</sequence>
<dbReference type="InterPro" id="IPR032805">
    <property type="entry name" value="Wax_synthase_dom"/>
</dbReference>
<dbReference type="InterPro" id="IPR044851">
    <property type="entry name" value="Wax_synthase"/>
</dbReference>
<evidence type="ECO:0000313" key="10">
    <source>
        <dbReference type="Proteomes" id="UP000305067"/>
    </source>
</evidence>
<feature type="transmembrane region" description="Helical" evidence="7">
    <location>
        <begin position="69"/>
        <end position="87"/>
    </location>
</feature>
<evidence type="ECO:0000256" key="2">
    <source>
        <dbReference type="ARBA" id="ARBA00007282"/>
    </source>
</evidence>
<protein>
    <submittedName>
        <fullName evidence="9">Membrane bound O-acyl transferase family-domain-containing protein</fullName>
    </submittedName>
</protein>
<comment type="subcellular location">
    <subcellularLocation>
        <location evidence="1">Membrane</location>
        <topology evidence="1">Multi-pass membrane protein</topology>
    </subcellularLocation>
</comment>
<evidence type="ECO:0000313" key="9">
    <source>
        <dbReference type="EMBL" id="TFK97524.1"/>
    </source>
</evidence>
<dbReference type="EMBL" id="ML178846">
    <property type="protein sequence ID" value="TFK97524.1"/>
    <property type="molecule type" value="Genomic_DNA"/>
</dbReference>
<keyword evidence="3 9" id="KW-0808">Transferase</keyword>
<dbReference type="GO" id="GO:0016020">
    <property type="term" value="C:membrane"/>
    <property type="evidence" value="ECO:0007669"/>
    <property type="project" value="UniProtKB-SubCell"/>
</dbReference>
<evidence type="ECO:0000256" key="7">
    <source>
        <dbReference type="SAM" id="Phobius"/>
    </source>
</evidence>
<dbReference type="GO" id="GO:0006629">
    <property type="term" value="P:lipid metabolic process"/>
    <property type="evidence" value="ECO:0007669"/>
    <property type="project" value="InterPro"/>
</dbReference>
<name>A0A5C3Q5X4_9AGAR</name>
<keyword evidence="4 7" id="KW-0812">Transmembrane</keyword>
<evidence type="ECO:0000256" key="4">
    <source>
        <dbReference type="ARBA" id="ARBA00022692"/>
    </source>
</evidence>
<evidence type="ECO:0000256" key="5">
    <source>
        <dbReference type="ARBA" id="ARBA00022989"/>
    </source>
</evidence>
<dbReference type="PANTHER" id="PTHR31595">
    <property type="entry name" value="LONG-CHAIN-ALCOHOL O-FATTY-ACYLTRANSFERASE 3-RELATED"/>
    <property type="match status" value="1"/>
</dbReference>
<accession>A0A5C3Q5X4</accession>
<keyword evidence="6 7" id="KW-0472">Membrane</keyword>
<dbReference type="AlphaFoldDB" id="A0A5C3Q5X4"/>
<dbReference type="OrthoDB" id="1077582at2759"/>
<gene>
    <name evidence="9" type="ORF">BDV98DRAFT_607447</name>
</gene>
<comment type="similarity">
    <text evidence="2">Belongs to the wax synthase family.</text>
</comment>
<dbReference type="GO" id="GO:0008374">
    <property type="term" value="F:O-acyltransferase activity"/>
    <property type="evidence" value="ECO:0007669"/>
    <property type="project" value="InterPro"/>
</dbReference>
<dbReference type="PANTHER" id="PTHR31595:SF60">
    <property type="entry name" value="BIOSYNTHESIS PROTEIN (TRI7), PUTATIVE (AFU_ORTHOLOGUE AFUA_8G05970)-RELATED"/>
    <property type="match status" value="1"/>
</dbReference>
<proteinExistence type="inferred from homology"/>
<keyword evidence="5 7" id="KW-1133">Transmembrane helix</keyword>
<organism evidence="9 10">
    <name type="scientific">Pterulicium gracile</name>
    <dbReference type="NCBI Taxonomy" id="1884261"/>
    <lineage>
        <taxon>Eukaryota</taxon>
        <taxon>Fungi</taxon>
        <taxon>Dikarya</taxon>
        <taxon>Basidiomycota</taxon>
        <taxon>Agaricomycotina</taxon>
        <taxon>Agaricomycetes</taxon>
        <taxon>Agaricomycetidae</taxon>
        <taxon>Agaricales</taxon>
        <taxon>Pleurotineae</taxon>
        <taxon>Pterulaceae</taxon>
        <taxon>Pterulicium</taxon>
    </lineage>
</organism>
<feature type="transmembrane region" description="Helical" evidence="7">
    <location>
        <begin position="44"/>
        <end position="62"/>
    </location>
</feature>
<dbReference type="Proteomes" id="UP000305067">
    <property type="component" value="Unassembled WGS sequence"/>
</dbReference>
<evidence type="ECO:0000256" key="3">
    <source>
        <dbReference type="ARBA" id="ARBA00022679"/>
    </source>
</evidence>
<evidence type="ECO:0000259" key="8">
    <source>
        <dbReference type="Pfam" id="PF13813"/>
    </source>
</evidence>
<dbReference type="STRING" id="1884261.A0A5C3Q5X4"/>
<keyword evidence="10" id="KW-1185">Reference proteome</keyword>
<reference evidence="9 10" key="1">
    <citation type="journal article" date="2019" name="Nat. Ecol. Evol.">
        <title>Megaphylogeny resolves global patterns of mushroom evolution.</title>
        <authorList>
            <person name="Varga T."/>
            <person name="Krizsan K."/>
            <person name="Foldi C."/>
            <person name="Dima B."/>
            <person name="Sanchez-Garcia M."/>
            <person name="Sanchez-Ramirez S."/>
            <person name="Szollosi G.J."/>
            <person name="Szarkandi J.G."/>
            <person name="Papp V."/>
            <person name="Albert L."/>
            <person name="Andreopoulos W."/>
            <person name="Angelini C."/>
            <person name="Antonin V."/>
            <person name="Barry K.W."/>
            <person name="Bougher N.L."/>
            <person name="Buchanan P."/>
            <person name="Buyck B."/>
            <person name="Bense V."/>
            <person name="Catcheside P."/>
            <person name="Chovatia M."/>
            <person name="Cooper J."/>
            <person name="Damon W."/>
            <person name="Desjardin D."/>
            <person name="Finy P."/>
            <person name="Geml J."/>
            <person name="Haridas S."/>
            <person name="Hughes K."/>
            <person name="Justo A."/>
            <person name="Karasinski D."/>
            <person name="Kautmanova I."/>
            <person name="Kiss B."/>
            <person name="Kocsube S."/>
            <person name="Kotiranta H."/>
            <person name="LaButti K.M."/>
            <person name="Lechner B.E."/>
            <person name="Liimatainen K."/>
            <person name="Lipzen A."/>
            <person name="Lukacs Z."/>
            <person name="Mihaltcheva S."/>
            <person name="Morgado L.N."/>
            <person name="Niskanen T."/>
            <person name="Noordeloos M.E."/>
            <person name="Ohm R.A."/>
            <person name="Ortiz-Santana B."/>
            <person name="Ovrebo C."/>
            <person name="Racz N."/>
            <person name="Riley R."/>
            <person name="Savchenko A."/>
            <person name="Shiryaev A."/>
            <person name="Soop K."/>
            <person name="Spirin V."/>
            <person name="Szebenyi C."/>
            <person name="Tomsovsky M."/>
            <person name="Tulloss R.E."/>
            <person name="Uehling J."/>
            <person name="Grigoriev I.V."/>
            <person name="Vagvolgyi C."/>
            <person name="Papp T."/>
            <person name="Martin F.M."/>
            <person name="Miettinen O."/>
            <person name="Hibbett D.S."/>
            <person name="Nagy L.G."/>
        </authorList>
    </citation>
    <scope>NUCLEOTIDE SEQUENCE [LARGE SCALE GENOMIC DNA]</scope>
    <source>
        <strain evidence="9 10">CBS 309.79</strain>
    </source>
</reference>
<evidence type="ECO:0000256" key="1">
    <source>
        <dbReference type="ARBA" id="ARBA00004141"/>
    </source>
</evidence>
<dbReference type="Pfam" id="PF13813">
    <property type="entry name" value="MBOAT_2"/>
    <property type="match status" value="1"/>
</dbReference>
<feature type="domain" description="Wax synthase" evidence="8">
    <location>
        <begin position="281"/>
        <end position="352"/>
    </location>
</feature>